<gene>
    <name evidence="2" type="ORF">UFOPK3547_00452</name>
</gene>
<evidence type="ECO:0000313" key="2">
    <source>
        <dbReference type="EMBL" id="CAB4339502.1"/>
    </source>
</evidence>
<accession>A0A6J5ZEB9</accession>
<keyword evidence="1" id="KW-1133">Transmembrane helix</keyword>
<sequence length="47" mass="4978">MSNLPLFIAGLMVTLIVAAAGALLVYAAVLDGRYERDQQDESTADHG</sequence>
<proteinExistence type="predicted"/>
<name>A0A6J5ZEB9_9ZZZZ</name>
<evidence type="ECO:0000256" key="1">
    <source>
        <dbReference type="SAM" id="Phobius"/>
    </source>
</evidence>
<keyword evidence="1" id="KW-0812">Transmembrane</keyword>
<reference evidence="2" key="1">
    <citation type="submission" date="2020-05" db="EMBL/GenBank/DDBJ databases">
        <authorList>
            <person name="Chiriac C."/>
            <person name="Salcher M."/>
            <person name="Ghai R."/>
            <person name="Kavagutti S V."/>
        </authorList>
    </citation>
    <scope>NUCLEOTIDE SEQUENCE</scope>
</reference>
<keyword evidence="1" id="KW-0472">Membrane</keyword>
<feature type="transmembrane region" description="Helical" evidence="1">
    <location>
        <begin position="6"/>
        <end position="29"/>
    </location>
</feature>
<organism evidence="2">
    <name type="scientific">freshwater metagenome</name>
    <dbReference type="NCBI Taxonomy" id="449393"/>
    <lineage>
        <taxon>unclassified sequences</taxon>
        <taxon>metagenomes</taxon>
        <taxon>ecological metagenomes</taxon>
    </lineage>
</organism>
<dbReference type="AlphaFoldDB" id="A0A6J5ZEB9"/>
<protein>
    <submittedName>
        <fullName evidence="2">Unannotated protein</fullName>
    </submittedName>
</protein>
<dbReference type="EMBL" id="CAESAN010000026">
    <property type="protein sequence ID" value="CAB4339502.1"/>
    <property type="molecule type" value="Genomic_DNA"/>
</dbReference>